<dbReference type="PANTHER" id="PTHR35400">
    <property type="entry name" value="SLR1083 PROTEIN"/>
    <property type="match status" value="1"/>
</dbReference>
<name>A0ABS5Y3L1_9CYAN</name>
<dbReference type="GO" id="GO:0004519">
    <property type="term" value="F:endonuclease activity"/>
    <property type="evidence" value="ECO:0007669"/>
    <property type="project" value="UniProtKB-KW"/>
</dbReference>
<evidence type="ECO:0000313" key="3">
    <source>
        <dbReference type="Proteomes" id="UP001196661"/>
    </source>
</evidence>
<gene>
    <name evidence="2" type="ORF">IXB28_09285</name>
</gene>
<dbReference type="PANTHER" id="PTHR35400:SF1">
    <property type="entry name" value="SLR1083 PROTEIN"/>
    <property type="match status" value="1"/>
</dbReference>
<protein>
    <submittedName>
        <fullName evidence="2">Uma2 family endonuclease</fullName>
    </submittedName>
</protein>
<evidence type="ECO:0000313" key="2">
    <source>
        <dbReference type="EMBL" id="MBT9312397.1"/>
    </source>
</evidence>
<proteinExistence type="predicted"/>
<dbReference type="CDD" id="cd06260">
    <property type="entry name" value="DUF820-like"/>
    <property type="match status" value="1"/>
</dbReference>
<reference evidence="2 3" key="1">
    <citation type="journal article" date="2021" name="Mar. Drugs">
        <title>Genome Reduction and Secondary Metabolism of the Marine Sponge-Associated Cyanobacterium Leptothoe.</title>
        <authorList>
            <person name="Konstantinou D."/>
            <person name="Popin R.V."/>
            <person name="Fewer D.P."/>
            <person name="Sivonen K."/>
            <person name="Gkelis S."/>
        </authorList>
    </citation>
    <scope>NUCLEOTIDE SEQUENCE [LARGE SCALE GENOMIC DNA]</scope>
    <source>
        <strain evidence="2 3">TAU-MAC 1615</strain>
    </source>
</reference>
<feature type="domain" description="Putative restriction endonuclease" evidence="1">
    <location>
        <begin position="12"/>
        <end position="163"/>
    </location>
</feature>
<keyword evidence="2" id="KW-0378">Hydrolase</keyword>
<dbReference type="Pfam" id="PF05685">
    <property type="entry name" value="Uma2"/>
    <property type="match status" value="1"/>
</dbReference>
<sequence length="182" mass="20510">MSKTLTRWTVTDYHHMIASGLLAGRRVELINGQIVDMAPELPIHRATYRRGVKYLEALLGEQAVVFAAAPVTLPNDGEPEPDIAIVHPPESRYDAQHPGPADIHWLIEVSNSTLTYDLGEKANLYAREQIQDYWVVDIAAKQLWVHRQPREGTYTSVEKFISGTLTPVTMPGIKVQIERLFI</sequence>
<keyword evidence="2" id="KW-0540">Nuclease</keyword>
<evidence type="ECO:0000259" key="1">
    <source>
        <dbReference type="Pfam" id="PF05685"/>
    </source>
</evidence>
<dbReference type="InterPro" id="IPR011335">
    <property type="entry name" value="Restrct_endonuc-II-like"/>
</dbReference>
<keyword evidence="2" id="KW-0255">Endonuclease</keyword>
<dbReference type="Proteomes" id="UP001196661">
    <property type="component" value="Unassembled WGS sequence"/>
</dbReference>
<dbReference type="Gene3D" id="3.90.1570.10">
    <property type="entry name" value="tt1808, chain A"/>
    <property type="match status" value="1"/>
</dbReference>
<accession>A0ABS5Y3L1</accession>
<dbReference type="SUPFAM" id="SSF52980">
    <property type="entry name" value="Restriction endonuclease-like"/>
    <property type="match status" value="1"/>
</dbReference>
<keyword evidence="3" id="KW-1185">Reference proteome</keyword>
<dbReference type="InterPro" id="IPR012296">
    <property type="entry name" value="Nuclease_put_TT1808"/>
</dbReference>
<comment type="caution">
    <text evidence="2">The sequence shown here is derived from an EMBL/GenBank/DDBJ whole genome shotgun (WGS) entry which is preliminary data.</text>
</comment>
<dbReference type="EMBL" id="JADOER010000007">
    <property type="protein sequence ID" value="MBT9312397.1"/>
    <property type="molecule type" value="Genomic_DNA"/>
</dbReference>
<dbReference type="InterPro" id="IPR008538">
    <property type="entry name" value="Uma2"/>
</dbReference>
<dbReference type="RefSeq" id="WP_215618287.1">
    <property type="nucleotide sequence ID" value="NZ_JADOER010000007.1"/>
</dbReference>
<organism evidence="2 3">
    <name type="scientific">Leptothoe kymatousa TAU-MAC 1615</name>
    <dbReference type="NCBI Taxonomy" id="2364775"/>
    <lineage>
        <taxon>Bacteria</taxon>
        <taxon>Bacillati</taxon>
        <taxon>Cyanobacteriota</taxon>
        <taxon>Cyanophyceae</taxon>
        <taxon>Nodosilineales</taxon>
        <taxon>Cymatolegaceae</taxon>
        <taxon>Leptothoe</taxon>
        <taxon>Leptothoe kymatousa</taxon>
    </lineage>
</organism>